<organism evidence="2 3">
    <name type="scientific">Streptomyces achromogenes</name>
    <dbReference type="NCBI Taxonomy" id="67255"/>
    <lineage>
        <taxon>Bacteria</taxon>
        <taxon>Bacillati</taxon>
        <taxon>Actinomycetota</taxon>
        <taxon>Actinomycetes</taxon>
        <taxon>Kitasatosporales</taxon>
        <taxon>Streptomycetaceae</taxon>
        <taxon>Streptomyces</taxon>
    </lineage>
</organism>
<keyword evidence="1" id="KW-0732">Signal</keyword>
<evidence type="ECO:0008006" key="4">
    <source>
        <dbReference type="Google" id="ProtNLM"/>
    </source>
</evidence>
<feature type="chain" id="PRO_5046234990" description="Sortase" evidence="1">
    <location>
        <begin position="27"/>
        <end position="163"/>
    </location>
</feature>
<name>A0ABU0PSD7_STRAH</name>
<gene>
    <name evidence="2" type="ORF">QFZ56_000258</name>
</gene>
<comment type="caution">
    <text evidence="2">The sequence shown here is derived from an EMBL/GenBank/DDBJ whole genome shotgun (WGS) entry which is preliminary data.</text>
</comment>
<feature type="signal peptide" evidence="1">
    <location>
        <begin position="1"/>
        <end position="26"/>
    </location>
</feature>
<protein>
    <recommendedName>
        <fullName evidence="4">Sortase</fullName>
    </recommendedName>
</protein>
<reference evidence="2 3" key="1">
    <citation type="submission" date="2023-07" db="EMBL/GenBank/DDBJ databases">
        <title>Comparative genomics of wheat-associated soil bacteria to identify genetic determinants of phenazine resistance.</title>
        <authorList>
            <person name="Mouncey N."/>
        </authorList>
    </citation>
    <scope>NUCLEOTIDE SEQUENCE [LARGE SCALE GENOMIC DNA]</scope>
    <source>
        <strain evidence="2 3">W4I19-2</strain>
    </source>
</reference>
<dbReference type="EMBL" id="JAUSYA010000001">
    <property type="protein sequence ID" value="MDQ0681295.1"/>
    <property type="molecule type" value="Genomic_DNA"/>
</dbReference>
<evidence type="ECO:0000256" key="1">
    <source>
        <dbReference type="SAM" id="SignalP"/>
    </source>
</evidence>
<evidence type="ECO:0000313" key="2">
    <source>
        <dbReference type="EMBL" id="MDQ0681295.1"/>
    </source>
</evidence>
<sequence length="163" mass="16550">MINTRVGIGIGLMAGFLALQVPVAAAAGDSALDIRIRQTAHGSTVTVSTTACGADVTYGKGESETAGAFHLFEGESKGVLTGEFTVPDTASPGTDTVTVKCPPRTRITDSYQLPTRRPDGAVEAGFGDAGQEVPQLAVGAALVAAAAAGALVRRRHRSNVNGD</sequence>
<accession>A0ABU0PSD7</accession>
<keyword evidence="3" id="KW-1185">Reference proteome</keyword>
<proteinExistence type="predicted"/>
<evidence type="ECO:0000313" key="3">
    <source>
        <dbReference type="Proteomes" id="UP001243364"/>
    </source>
</evidence>
<dbReference type="RefSeq" id="WP_307039243.1">
    <property type="nucleotide sequence ID" value="NZ_JAUSYA010000001.1"/>
</dbReference>
<dbReference type="Proteomes" id="UP001243364">
    <property type="component" value="Unassembled WGS sequence"/>
</dbReference>